<gene>
    <name evidence="2" type="ORF">RN001_006514</name>
</gene>
<evidence type="ECO:0000313" key="2">
    <source>
        <dbReference type="EMBL" id="KAK4883195.1"/>
    </source>
</evidence>
<evidence type="ECO:0000259" key="1">
    <source>
        <dbReference type="Pfam" id="PF25273"/>
    </source>
</evidence>
<organism evidence="2 3">
    <name type="scientific">Aquatica leii</name>
    <dbReference type="NCBI Taxonomy" id="1421715"/>
    <lineage>
        <taxon>Eukaryota</taxon>
        <taxon>Metazoa</taxon>
        <taxon>Ecdysozoa</taxon>
        <taxon>Arthropoda</taxon>
        <taxon>Hexapoda</taxon>
        <taxon>Insecta</taxon>
        <taxon>Pterygota</taxon>
        <taxon>Neoptera</taxon>
        <taxon>Endopterygota</taxon>
        <taxon>Coleoptera</taxon>
        <taxon>Polyphaga</taxon>
        <taxon>Elateriformia</taxon>
        <taxon>Elateroidea</taxon>
        <taxon>Lampyridae</taxon>
        <taxon>Luciolinae</taxon>
        <taxon>Aquatica</taxon>
    </lineage>
</organism>
<dbReference type="Proteomes" id="UP001353858">
    <property type="component" value="Unassembled WGS sequence"/>
</dbReference>
<dbReference type="Pfam" id="PF25273">
    <property type="entry name" value="DUF7869"/>
    <property type="match status" value="1"/>
</dbReference>
<sequence length="212" mass="24834">MYLYTENFATKGSNEVISCLNHYINTHKTAEQSSLTIFCDNCFSQNKNRFMPAYLDSLCAKRMFAEIKIQYPILGHTIMPIDRCFASIEKRRLKTETIHNPEYYVKLIKESRKENPFEVVFVQHSLLSNPNLYTDIEIIPVLDYKDFYVNRLKPQVPGISKIRSVLFSHISKPMSRDTMTGDYTTMIALYKIGNATSISRTQTRRRMLRFRC</sequence>
<protein>
    <recommendedName>
        <fullName evidence="1">DUF7869 domain-containing protein</fullName>
    </recommendedName>
</protein>
<dbReference type="PANTHER" id="PTHR34415:SF1">
    <property type="entry name" value="INTEGRASE CATALYTIC DOMAIN-CONTAINING PROTEIN"/>
    <property type="match status" value="1"/>
</dbReference>
<dbReference type="EMBL" id="JARPUR010000002">
    <property type="protein sequence ID" value="KAK4883195.1"/>
    <property type="molecule type" value="Genomic_DNA"/>
</dbReference>
<dbReference type="InterPro" id="IPR057191">
    <property type="entry name" value="DUF7869"/>
</dbReference>
<comment type="caution">
    <text evidence="2">The sequence shown here is derived from an EMBL/GenBank/DDBJ whole genome shotgun (WGS) entry which is preliminary data.</text>
</comment>
<reference evidence="3" key="1">
    <citation type="submission" date="2023-01" db="EMBL/GenBank/DDBJ databases">
        <title>Key to firefly adult light organ development and bioluminescence: homeobox transcription factors regulate luciferase expression and transportation to peroxisome.</title>
        <authorList>
            <person name="Fu X."/>
        </authorList>
    </citation>
    <scope>NUCLEOTIDE SEQUENCE [LARGE SCALE GENOMIC DNA]</scope>
</reference>
<evidence type="ECO:0000313" key="3">
    <source>
        <dbReference type="Proteomes" id="UP001353858"/>
    </source>
</evidence>
<accession>A0AAN7P869</accession>
<dbReference type="PANTHER" id="PTHR34415">
    <property type="entry name" value="INTEGRASE CATALYTIC DOMAIN-CONTAINING PROTEIN"/>
    <property type="match status" value="1"/>
</dbReference>
<proteinExistence type="predicted"/>
<dbReference type="AlphaFoldDB" id="A0AAN7P869"/>
<feature type="domain" description="DUF7869" evidence="1">
    <location>
        <begin position="2"/>
        <end position="116"/>
    </location>
</feature>
<name>A0AAN7P869_9COLE</name>
<keyword evidence="3" id="KW-1185">Reference proteome</keyword>